<evidence type="ECO:0000256" key="2">
    <source>
        <dbReference type="ARBA" id="ARBA00022980"/>
    </source>
</evidence>
<proteinExistence type="inferred from homology"/>
<accession>A0A4P2VKH6</accession>
<dbReference type="GO" id="GO:0005840">
    <property type="term" value="C:ribosome"/>
    <property type="evidence" value="ECO:0007669"/>
    <property type="project" value="UniProtKB-KW"/>
</dbReference>
<keyword evidence="7" id="KW-1185">Reference proteome</keyword>
<dbReference type="OrthoDB" id="7793at2157"/>
<evidence type="ECO:0000256" key="3">
    <source>
        <dbReference type="ARBA" id="ARBA00023274"/>
    </source>
</evidence>
<reference evidence="6 7" key="1">
    <citation type="journal article" date="2019" name="ISME J.">
        <title>Isolation and characterization of a thermophilic sulfur- and iron-reducing thaumarchaeote from a terrestrial acidic hot spring.</title>
        <authorList>
            <person name="Kato S."/>
            <person name="Itoh T."/>
            <person name="Yuki M."/>
            <person name="Nagamori M."/>
            <person name="Ohnishi M."/>
            <person name="Uematsu K."/>
            <person name="Suzuki K."/>
            <person name="Takashina T."/>
            <person name="Ohkuma M."/>
        </authorList>
    </citation>
    <scope>NUCLEOTIDE SEQUENCE [LARGE SCALE GENOMIC DNA]</scope>
    <source>
        <strain evidence="6 7">NAS-02</strain>
    </source>
</reference>
<dbReference type="InterPro" id="IPR020924">
    <property type="entry name" value="Ribosomal_eS6_arc"/>
</dbReference>
<dbReference type="HAMAP" id="MF_00512">
    <property type="entry name" value="Ribosomal_eS6"/>
    <property type="match status" value="1"/>
</dbReference>
<dbReference type="Proteomes" id="UP000509448">
    <property type="component" value="Chromosome"/>
</dbReference>
<comment type="similarity">
    <text evidence="1 4">Belongs to the eukaryotic ribosomal protein eS6 family.</text>
</comment>
<evidence type="ECO:0000313" key="7">
    <source>
        <dbReference type="Proteomes" id="UP000509448"/>
    </source>
</evidence>
<feature type="compositionally biased region" description="Basic residues" evidence="5">
    <location>
        <begin position="83"/>
        <end position="94"/>
    </location>
</feature>
<keyword evidence="3 4" id="KW-0687">Ribonucleoprotein</keyword>
<dbReference type="PROSITE" id="PS00578">
    <property type="entry name" value="RIBOSOMAL_S6E"/>
    <property type="match status" value="1"/>
</dbReference>
<dbReference type="PANTHER" id="PTHR11502">
    <property type="entry name" value="40S RIBOSOMAL PROTEIN S6"/>
    <property type="match status" value="1"/>
</dbReference>
<name>A0A4P2VKH6_9ARCH</name>
<dbReference type="KEGG" id="ccai:NAS2_0364"/>
<gene>
    <name evidence="4" type="primary">rps6e</name>
    <name evidence="6" type="ORF">NAS2_0364</name>
</gene>
<feature type="region of interest" description="Disordered" evidence="5">
    <location>
        <begin position="73"/>
        <end position="95"/>
    </location>
</feature>
<keyword evidence="2 4" id="KW-0689">Ribosomal protein</keyword>
<dbReference type="SMART" id="SM01405">
    <property type="entry name" value="Ribosomal_S6e"/>
    <property type="match status" value="1"/>
</dbReference>
<dbReference type="InterPro" id="IPR018282">
    <property type="entry name" value="Ribosomal_eS6_CS"/>
</dbReference>
<dbReference type="GO" id="GO:0006412">
    <property type="term" value="P:translation"/>
    <property type="evidence" value="ECO:0007669"/>
    <property type="project" value="UniProtKB-UniRule"/>
</dbReference>
<organism evidence="6 7">
    <name type="scientific">Conexivisphaera calida</name>
    <dbReference type="NCBI Taxonomy" id="1874277"/>
    <lineage>
        <taxon>Archaea</taxon>
        <taxon>Nitrososphaerota</taxon>
        <taxon>Conexivisphaeria</taxon>
        <taxon>Conexivisphaerales</taxon>
        <taxon>Conexivisphaeraceae</taxon>
        <taxon>Conexivisphaera</taxon>
    </lineage>
</organism>
<dbReference type="GO" id="GO:0003735">
    <property type="term" value="F:structural constituent of ribosome"/>
    <property type="evidence" value="ECO:0007669"/>
    <property type="project" value="InterPro"/>
</dbReference>
<dbReference type="InterPro" id="IPR001377">
    <property type="entry name" value="Ribosomal_eS6"/>
</dbReference>
<dbReference type="RefSeq" id="WP_174448062.1">
    <property type="nucleotide sequence ID" value="NZ_AP018732.1"/>
</dbReference>
<protein>
    <recommendedName>
        <fullName evidence="4">Small ribosomal subunit protein eS6</fullName>
    </recommendedName>
</protein>
<evidence type="ECO:0000256" key="4">
    <source>
        <dbReference type="HAMAP-Rule" id="MF_00512"/>
    </source>
</evidence>
<evidence type="ECO:0000256" key="5">
    <source>
        <dbReference type="SAM" id="MobiDB-lite"/>
    </source>
</evidence>
<evidence type="ECO:0000256" key="1">
    <source>
        <dbReference type="ARBA" id="ARBA00009312"/>
    </source>
</evidence>
<dbReference type="GO" id="GO:1990904">
    <property type="term" value="C:ribonucleoprotein complex"/>
    <property type="evidence" value="ECO:0007669"/>
    <property type="project" value="UniProtKB-KW"/>
</dbReference>
<sequence length="127" mass="13419">MPEFQLVLSDPRSGRSVKLDLKDPQSSVLLGLKVGDVVDGSVLGIKGKFKITGGSDKSGTPMRPDVHGGVKKYALLSGPPGFRPRKSGERRRKLVRGDTVTPEIYQVNAALVEGELPAPAEAQAEGG</sequence>
<dbReference type="AlphaFoldDB" id="A0A4P2VKH6"/>
<dbReference type="EMBL" id="AP018732">
    <property type="protein sequence ID" value="BBE41755.1"/>
    <property type="molecule type" value="Genomic_DNA"/>
</dbReference>
<evidence type="ECO:0000313" key="6">
    <source>
        <dbReference type="EMBL" id="BBE41755.1"/>
    </source>
</evidence>
<dbReference type="GeneID" id="55584182"/>
<dbReference type="Pfam" id="PF01092">
    <property type="entry name" value="Ribosomal_S6e"/>
    <property type="match status" value="1"/>
</dbReference>